<evidence type="ECO:0000313" key="7">
    <source>
        <dbReference type="Proteomes" id="UP000316887"/>
    </source>
</evidence>
<keyword evidence="3" id="KW-0547">Nucleotide-binding</keyword>
<dbReference type="Pfam" id="PF26305">
    <property type="entry name" value="CD_NTase_C"/>
    <property type="match status" value="1"/>
</dbReference>
<evidence type="ECO:0000256" key="1">
    <source>
        <dbReference type="ARBA" id="ARBA00022679"/>
    </source>
</evidence>
<dbReference type="OrthoDB" id="8264173at2"/>
<keyword evidence="2" id="KW-0548">Nucleotidyltransferase</keyword>
<dbReference type="InterPro" id="IPR006116">
    <property type="entry name" value="NT_2-5OAS_ClassI-CCAase"/>
</dbReference>
<accession>A0A542VUN0</accession>
<evidence type="ECO:0000256" key="3">
    <source>
        <dbReference type="ARBA" id="ARBA00022741"/>
    </source>
</evidence>
<evidence type="ECO:0000256" key="2">
    <source>
        <dbReference type="ARBA" id="ARBA00022695"/>
    </source>
</evidence>
<organism evidence="6 7">
    <name type="scientific">Zymomonas mobilis</name>
    <dbReference type="NCBI Taxonomy" id="542"/>
    <lineage>
        <taxon>Bacteria</taxon>
        <taxon>Pseudomonadati</taxon>
        <taxon>Pseudomonadota</taxon>
        <taxon>Alphaproteobacteria</taxon>
        <taxon>Sphingomonadales</taxon>
        <taxon>Zymomonadaceae</taxon>
        <taxon>Zymomonas</taxon>
    </lineage>
</organism>
<dbReference type="CDD" id="cd05400">
    <property type="entry name" value="NT_2-5OAS_ClassI-CCAase"/>
    <property type="match status" value="1"/>
</dbReference>
<gene>
    <name evidence="6" type="ORF">FBY58_1759</name>
</gene>
<dbReference type="InterPro" id="IPR058909">
    <property type="entry name" value="CD_NTase_C"/>
</dbReference>
<dbReference type="EMBL" id="VFOF01000002">
    <property type="protein sequence ID" value="TQL15014.1"/>
    <property type="molecule type" value="Genomic_DNA"/>
</dbReference>
<dbReference type="Proteomes" id="UP000316887">
    <property type="component" value="Unassembled WGS sequence"/>
</dbReference>
<dbReference type="RefSeq" id="WP_141920675.1">
    <property type="nucleotide sequence ID" value="NZ_VFOF01000002.1"/>
</dbReference>
<evidence type="ECO:0000259" key="5">
    <source>
        <dbReference type="Pfam" id="PF26305"/>
    </source>
</evidence>
<name>A0A542VUN0_ZYMMB</name>
<keyword evidence="1" id="KW-0808">Transferase</keyword>
<dbReference type="SUPFAM" id="SSF81301">
    <property type="entry name" value="Nucleotidyltransferase"/>
    <property type="match status" value="1"/>
</dbReference>
<feature type="domain" description="cGAS/DncV-like nucleotidyltransferase C-terminal helical" evidence="5">
    <location>
        <begin position="181"/>
        <end position="294"/>
    </location>
</feature>
<dbReference type="InterPro" id="IPR043519">
    <property type="entry name" value="NT_sf"/>
</dbReference>
<dbReference type="AlphaFoldDB" id="A0A542VUN0"/>
<evidence type="ECO:0000256" key="4">
    <source>
        <dbReference type="ARBA" id="ARBA00023118"/>
    </source>
</evidence>
<dbReference type="GO" id="GO:0016779">
    <property type="term" value="F:nucleotidyltransferase activity"/>
    <property type="evidence" value="ECO:0007669"/>
    <property type="project" value="InterPro"/>
</dbReference>
<comment type="caution">
    <text evidence="6">The sequence shown here is derived from an EMBL/GenBank/DDBJ whole genome shotgun (WGS) entry which is preliminary data.</text>
</comment>
<dbReference type="GO" id="GO:0051607">
    <property type="term" value="P:defense response to virus"/>
    <property type="evidence" value="ECO:0007669"/>
    <property type="project" value="UniProtKB-KW"/>
</dbReference>
<reference evidence="6 7" key="1">
    <citation type="submission" date="2019-06" db="EMBL/GenBank/DDBJ databases">
        <title>Genome sequencing of Zymomonas mobilis strains for genetic engineering and biofuel applications.</title>
        <authorList>
            <person name="Teravest M."/>
        </authorList>
    </citation>
    <scope>NUCLEOTIDE SEQUENCE [LARGE SCALE GENOMIC DNA]</scope>
    <source>
        <strain evidence="6 7">AN0101</strain>
    </source>
</reference>
<evidence type="ECO:0000313" key="6">
    <source>
        <dbReference type="EMBL" id="TQL15014.1"/>
    </source>
</evidence>
<sequence length="296" mass="33799">MSIPEVQLDTWAKQGSITQSKTTYGTVRNVLQESGAPYSSRSFDIFLQGSYGNDTNIYADSDVDVVMMLDSIFYTDLNYLNEAEKTAYNAARSPASYTFDQFKQEVVQHLTNRFGSGVTPGKKAVFIPGSGDRRDCDVLPCVELRRYTRFNSLSDQNFHTGICFWTPDGTRIINFPKQHSANVTTKHQNTNQWFKPVVRILKNMRNSMIDKGYIKSGVAPSYFLEGMLYNVPDDKFGTSYNSTVANALSWIINCDRTELVCANELYYLCHPTSLVTWRADQLQTYLDAARKFWQEW</sequence>
<protein>
    <recommendedName>
        <fullName evidence="5">cGAS/DncV-like nucleotidyltransferase C-terminal helical domain-containing protein</fullName>
    </recommendedName>
</protein>
<proteinExistence type="predicted"/>
<keyword evidence="4" id="KW-0051">Antiviral defense</keyword>
<dbReference type="Gene3D" id="3.30.460.10">
    <property type="entry name" value="Beta Polymerase, domain 2"/>
    <property type="match status" value="1"/>
</dbReference>